<keyword evidence="1" id="KW-0472">Membrane</keyword>
<comment type="caution">
    <text evidence="2">The sequence shown here is derived from an EMBL/GenBank/DDBJ whole genome shotgun (WGS) entry which is preliminary data.</text>
</comment>
<name>A0ABR1GQD2_9HYPO</name>
<feature type="transmembrane region" description="Helical" evidence="1">
    <location>
        <begin position="250"/>
        <end position="283"/>
    </location>
</feature>
<feature type="transmembrane region" description="Helical" evidence="1">
    <location>
        <begin position="27"/>
        <end position="51"/>
    </location>
</feature>
<proteinExistence type="predicted"/>
<dbReference type="Proteomes" id="UP001498476">
    <property type="component" value="Unassembled WGS sequence"/>
</dbReference>
<evidence type="ECO:0000256" key="1">
    <source>
        <dbReference type="SAM" id="Phobius"/>
    </source>
</evidence>
<feature type="transmembrane region" description="Helical" evidence="1">
    <location>
        <begin position="167"/>
        <end position="188"/>
    </location>
</feature>
<feature type="transmembrane region" description="Helical" evidence="1">
    <location>
        <begin position="200"/>
        <end position="223"/>
    </location>
</feature>
<keyword evidence="1" id="KW-1133">Transmembrane helix</keyword>
<reference evidence="2 3" key="1">
    <citation type="journal article" date="2025" name="Microbiol. Resour. Announc.">
        <title>Draft genome sequences for Neonectria magnoliae and Neonectria punicea, canker pathogens of Liriodendron tulipifera and Acer saccharum in West Virginia.</title>
        <authorList>
            <person name="Petronek H.M."/>
            <person name="Kasson M.T."/>
            <person name="Metheny A.M."/>
            <person name="Stauder C.M."/>
            <person name="Lovett B."/>
            <person name="Lynch S.C."/>
            <person name="Garnas J.R."/>
            <person name="Kasson L.R."/>
            <person name="Stajich J.E."/>
        </authorList>
    </citation>
    <scope>NUCLEOTIDE SEQUENCE [LARGE SCALE GENOMIC DNA]</scope>
    <source>
        <strain evidence="2 3">NRRL 64653</strain>
    </source>
</reference>
<keyword evidence="3" id="KW-1185">Reference proteome</keyword>
<accession>A0ABR1GQD2</accession>
<gene>
    <name evidence="2" type="ORF">QQX98_010211</name>
</gene>
<protein>
    <submittedName>
        <fullName evidence="2">Uncharacterized protein</fullName>
    </submittedName>
</protein>
<sequence length="352" mass="37684">MGRNGKPERTWGELFLYTVGVGESKTFSVWFIIAILLGLVAKITVLVSCMSSSTRSVYLFRVSTDDLVNAATNTTTISADALRIDGLPNHWYWGFSGVCAVHSGGKVSCKRSFPPTMTIEDMISFAVESQLDEDASSASVAKQIKPWTSALAQVEDDLASPSRPKSFLKAAVALTLISTILSFVLLPLGAVSLTGRLHRWILYAVALVDGLSFLGAGILAIYAMDQGPRGLIQLSGIDQGNERTFIGPGFYVLFAGVLFTLISIGLFFCVAFCVVLFIGFIVMACMSSCCGSSGSSNNANYQPDYNTGGGGGGGGGGAGVNDNGRMDYKAREAYQEQNHPNYYSNSNYYNTR</sequence>
<keyword evidence="1" id="KW-0812">Transmembrane</keyword>
<dbReference type="EMBL" id="JAZAVJ010000219">
    <property type="protein sequence ID" value="KAK7403984.1"/>
    <property type="molecule type" value="Genomic_DNA"/>
</dbReference>
<evidence type="ECO:0000313" key="2">
    <source>
        <dbReference type="EMBL" id="KAK7403984.1"/>
    </source>
</evidence>
<evidence type="ECO:0000313" key="3">
    <source>
        <dbReference type="Proteomes" id="UP001498476"/>
    </source>
</evidence>
<organism evidence="2 3">
    <name type="scientific">Neonectria punicea</name>
    <dbReference type="NCBI Taxonomy" id="979145"/>
    <lineage>
        <taxon>Eukaryota</taxon>
        <taxon>Fungi</taxon>
        <taxon>Dikarya</taxon>
        <taxon>Ascomycota</taxon>
        <taxon>Pezizomycotina</taxon>
        <taxon>Sordariomycetes</taxon>
        <taxon>Hypocreomycetidae</taxon>
        <taxon>Hypocreales</taxon>
        <taxon>Nectriaceae</taxon>
        <taxon>Neonectria</taxon>
    </lineage>
</organism>